<keyword evidence="2" id="KW-0472">Membrane</keyword>
<keyword evidence="2" id="KW-1133">Transmembrane helix</keyword>
<feature type="compositionally biased region" description="Low complexity" evidence="1">
    <location>
        <begin position="27"/>
        <end position="45"/>
    </location>
</feature>
<dbReference type="AlphaFoldDB" id="A0AAI8Z0P8"/>
<feature type="transmembrane region" description="Helical" evidence="2">
    <location>
        <begin position="210"/>
        <end position="227"/>
    </location>
</feature>
<evidence type="ECO:0000256" key="2">
    <source>
        <dbReference type="SAM" id="Phobius"/>
    </source>
</evidence>
<organism evidence="3 4">
    <name type="scientific">Lecanosticta acicola</name>
    <dbReference type="NCBI Taxonomy" id="111012"/>
    <lineage>
        <taxon>Eukaryota</taxon>
        <taxon>Fungi</taxon>
        <taxon>Dikarya</taxon>
        <taxon>Ascomycota</taxon>
        <taxon>Pezizomycotina</taxon>
        <taxon>Dothideomycetes</taxon>
        <taxon>Dothideomycetidae</taxon>
        <taxon>Mycosphaerellales</taxon>
        <taxon>Mycosphaerellaceae</taxon>
        <taxon>Lecanosticta</taxon>
    </lineage>
</organism>
<gene>
    <name evidence="3" type="ORF">LECACI_7A005502</name>
</gene>
<reference evidence="3" key="1">
    <citation type="submission" date="2023-11" db="EMBL/GenBank/DDBJ databases">
        <authorList>
            <person name="Alioto T."/>
            <person name="Alioto T."/>
            <person name="Gomez Garrido J."/>
        </authorList>
    </citation>
    <scope>NUCLEOTIDE SEQUENCE</scope>
</reference>
<dbReference type="Proteomes" id="UP001296104">
    <property type="component" value="Unassembled WGS sequence"/>
</dbReference>
<name>A0AAI8Z0P8_9PEZI</name>
<feature type="compositionally biased region" description="Basic residues" evidence="1">
    <location>
        <begin position="83"/>
        <end position="93"/>
    </location>
</feature>
<protein>
    <submittedName>
        <fullName evidence="3">Uncharacterized protein</fullName>
    </submittedName>
</protein>
<keyword evidence="2" id="KW-0812">Transmembrane</keyword>
<accession>A0AAI8Z0P8</accession>
<proteinExistence type="predicted"/>
<comment type="caution">
    <text evidence="3">The sequence shown here is derived from an EMBL/GenBank/DDBJ whole genome shotgun (WGS) entry which is preliminary data.</text>
</comment>
<feature type="compositionally biased region" description="Acidic residues" evidence="1">
    <location>
        <begin position="99"/>
        <end position="114"/>
    </location>
</feature>
<feature type="region of interest" description="Disordered" evidence="1">
    <location>
        <begin position="1"/>
        <end position="114"/>
    </location>
</feature>
<evidence type="ECO:0000256" key="1">
    <source>
        <dbReference type="SAM" id="MobiDB-lite"/>
    </source>
</evidence>
<evidence type="ECO:0000313" key="4">
    <source>
        <dbReference type="Proteomes" id="UP001296104"/>
    </source>
</evidence>
<dbReference type="EMBL" id="CAVMBE010000035">
    <property type="protein sequence ID" value="CAK4030344.1"/>
    <property type="molecule type" value="Genomic_DNA"/>
</dbReference>
<sequence length="245" mass="26987">MAIRRSGRGHQPIHYGFTDWKANETAPGVRGRGPSQPQGQQSTSQAAVTPPATKSTSKAAGKKRAVEDVESPVPLARQDKAKGAAKRPKRRANRGVVDDSSDEYEDEDEGVEEDAEGYDAMFEDWDKGDDLVVDGAGDVEGSVDVEEEDVEEIDAALEEEAKGEIDEVDEADYDSAVIEEAQDTHDLFKPFYSSLFVSWRSSSRRRMLKVDFLAFWVWVSLAGIFQLQQSSKPPKSDGSRLAALF</sequence>
<evidence type="ECO:0000313" key="3">
    <source>
        <dbReference type="EMBL" id="CAK4030344.1"/>
    </source>
</evidence>
<keyword evidence="4" id="KW-1185">Reference proteome</keyword>